<dbReference type="InterPro" id="IPR001647">
    <property type="entry name" value="HTH_TetR"/>
</dbReference>
<sequence length="197" mass="22421">MSDNKDECIKTEILNEAQKLFIRFGWSKTTMEDIAKAAGKGKSTLYYYYKSKEQIFDSVVTREMEEVFRVTSGEVAKAQTAEEKLMAIGITKFRAIQKNANLFNVIRGEVEANIHHIMELKRRYEAREISMVRNILKFGLERGELSHYTADDVDAVAFALVCAFKGIEIGLLIENKLTDFEGRMGTIHSILMHGLKA</sequence>
<dbReference type="AlphaFoldDB" id="A0A239JC99"/>
<dbReference type="EMBL" id="FZOQ01000021">
    <property type="protein sequence ID" value="SNT03470.1"/>
    <property type="molecule type" value="Genomic_DNA"/>
</dbReference>
<evidence type="ECO:0000256" key="3">
    <source>
        <dbReference type="ARBA" id="ARBA00023163"/>
    </source>
</evidence>
<dbReference type="Pfam" id="PF00440">
    <property type="entry name" value="TetR_N"/>
    <property type="match status" value="1"/>
</dbReference>
<keyword evidence="7" id="KW-1185">Reference proteome</keyword>
<gene>
    <name evidence="6" type="ORF">SAMN06296052_12143</name>
</gene>
<keyword evidence="1" id="KW-0805">Transcription regulation</keyword>
<evidence type="ECO:0000256" key="1">
    <source>
        <dbReference type="ARBA" id="ARBA00023015"/>
    </source>
</evidence>
<dbReference type="GO" id="GO:0003700">
    <property type="term" value="F:DNA-binding transcription factor activity"/>
    <property type="evidence" value="ECO:0007669"/>
    <property type="project" value="TreeGrafter"/>
</dbReference>
<accession>A0A239JC99</accession>
<dbReference type="PANTHER" id="PTHR30055">
    <property type="entry name" value="HTH-TYPE TRANSCRIPTIONAL REGULATOR RUTR"/>
    <property type="match status" value="1"/>
</dbReference>
<dbReference type="InterPro" id="IPR036271">
    <property type="entry name" value="Tet_transcr_reg_TetR-rel_C_sf"/>
</dbReference>
<reference evidence="7" key="1">
    <citation type="submission" date="2017-06" db="EMBL/GenBank/DDBJ databases">
        <authorList>
            <person name="Varghese N."/>
            <person name="Submissions S."/>
        </authorList>
    </citation>
    <scope>NUCLEOTIDE SEQUENCE [LARGE SCALE GENOMIC DNA]</scope>
    <source>
        <strain evidence="7">NKM1</strain>
    </source>
</reference>
<evidence type="ECO:0000313" key="6">
    <source>
        <dbReference type="EMBL" id="SNT03470.1"/>
    </source>
</evidence>
<feature type="DNA-binding region" description="H-T-H motif" evidence="4">
    <location>
        <begin position="30"/>
        <end position="49"/>
    </location>
</feature>
<name>A0A239JC99_9BACT</name>
<evidence type="ECO:0000313" key="7">
    <source>
        <dbReference type="Proteomes" id="UP000198432"/>
    </source>
</evidence>
<dbReference type="RefSeq" id="WP_089320856.1">
    <property type="nucleotide sequence ID" value="NZ_FZOQ01000021.1"/>
</dbReference>
<proteinExistence type="predicted"/>
<protein>
    <submittedName>
        <fullName evidence="6">Transcriptional regulator, TetR family</fullName>
    </submittedName>
</protein>
<dbReference type="Gene3D" id="1.10.357.10">
    <property type="entry name" value="Tetracycline Repressor, domain 2"/>
    <property type="match status" value="1"/>
</dbReference>
<evidence type="ECO:0000259" key="5">
    <source>
        <dbReference type="PROSITE" id="PS50977"/>
    </source>
</evidence>
<dbReference type="SUPFAM" id="SSF46689">
    <property type="entry name" value="Homeodomain-like"/>
    <property type="match status" value="1"/>
</dbReference>
<evidence type="ECO:0000256" key="4">
    <source>
        <dbReference type="PROSITE-ProRule" id="PRU00335"/>
    </source>
</evidence>
<keyword evidence="2 4" id="KW-0238">DNA-binding</keyword>
<keyword evidence="3" id="KW-0804">Transcription</keyword>
<dbReference type="SUPFAM" id="SSF48498">
    <property type="entry name" value="Tetracyclin repressor-like, C-terminal domain"/>
    <property type="match status" value="1"/>
</dbReference>
<dbReference type="Gene3D" id="1.10.10.60">
    <property type="entry name" value="Homeodomain-like"/>
    <property type="match status" value="1"/>
</dbReference>
<organism evidence="6 7">
    <name type="scientific">Pontibacter ummariensis</name>
    <dbReference type="NCBI Taxonomy" id="1610492"/>
    <lineage>
        <taxon>Bacteria</taxon>
        <taxon>Pseudomonadati</taxon>
        <taxon>Bacteroidota</taxon>
        <taxon>Cytophagia</taxon>
        <taxon>Cytophagales</taxon>
        <taxon>Hymenobacteraceae</taxon>
        <taxon>Pontibacter</taxon>
    </lineage>
</organism>
<dbReference type="PANTHER" id="PTHR30055:SF234">
    <property type="entry name" value="HTH-TYPE TRANSCRIPTIONAL REGULATOR BETI"/>
    <property type="match status" value="1"/>
</dbReference>
<dbReference type="InterPro" id="IPR050109">
    <property type="entry name" value="HTH-type_TetR-like_transc_reg"/>
</dbReference>
<feature type="domain" description="HTH tetR-type" evidence="5">
    <location>
        <begin position="7"/>
        <end position="67"/>
    </location>
</feature>
<dbReference type="Proteomes" id="UP000198432">
    <property type="component" value="Unassembled WGS sequence"/>
</dbReference>
<dbReference type="PROSITE" id="PS50977">
    <property type="entry name" value="HTH_TETR_2"/>
    <property type="match status" value="1"/>
</dbReference>
<dbReference type="OrthoDB" id="9789566at2"/>
<dbReference type="GO" id="GO:0000976">
    <property type="term" value="F:transcription cis-regulatory region binding"/>
    <property type="evidence" value="ECO:0007669"/>
    <property type="project" value="TreeGrafter"/>
</dbReference>
<dbReference type="InterPro" id="IPR009057">
    <property type="entry name" value="Homeodomain-like_sf"/>
</dbReference>
<dbReference type="PRINTS" id="PR00455">
    <property type="entry name" value="HTHTETR"/>
</dbReference>
<evidence type="ECO:0000256" key="2">
    <source>
        <dbReference type="ARBA" id="ARBA00023125"/>
    </source>
</evidence>